<protein>
    <submittedName>
        <fullName evidence="2">Uncharacterized protein</fullName>
    </submittedName>
</protein>
<gene>
    <name evidence="2" type="ORF">R9X50_00407300</name>
</gene>
<reference evidence="2 3" key="1">
    <citation type="submission" date="2023-11" db="EMBL/GenBank/DDBJ databases">
        <title>An acidophilic fungus is an integral part of prey digestion in a carnivorous sundew plant.</title>
        <authorList>
            <person name="Tsai I.J."/>
        </authorList>
    </citation>
    <scope>NUCLEOTIDE SEQUENCE [LARGE SCALE GENOMIC DNA]</scope>
    <source>
        <strain evidence="2">169a</strain>
    </source>
</reference>
<keyword evidence="3" id="KW-1185">Reference proteome</keyword>
<proteinExistence type="predicted"/>
<organism evidence="2 3">
    <name type="scientific">Acrodontium crateriforme</name>
    <dbReference type="NCBI Taxonomy" id="150365"/>
    <lineage>
        <taxon>Eukaryota</taxon>
        <taxon>Fungi</taxon>
        <taxon>Dikarya</taxon>
        <taxon>Ascomycota</taxon>
        <taxon>Pezizomycotina</taxon>
        <taxon>Dothideomycetes</taxon>
        <taxon>Dothideomycetidae</taxon>
        <taxon>Mycosphaerellales</taxon>
        <taxon>Teratosphaeriaceae</taxon>
        <taxon>Acrodontium</taxon>
    </lineage>
</organism>
<accession>A0AAQ3R4S3</accession>
<dbReference type="AlphaFoldDB" id="A0AAQ3R4S3"/>
<name>A0AAQ3R4S3_9PEZI</name>
<evidence type="ECO:0000313" key="3">
    <source>
        <dbReference type="Proteomes" id="UP001303373"/>
    </source>
</evidence>
<evidence type="ECO:0000256" key="1">
    <source>
        <dbReference type="SAM" id="MobiDB-lite"/>
    </source>
</evidence>
<sequence>MATNGHGVTEVSISLECTAAAQATVEKAYSTVEELIRIEQSKPLTERQPLLRLEKTPAEVVQAIQMFKTTFDEQNRDTPLSWKLAFVFPGASGKPKNTSDSRAEHEAISERNACSMFQHRHSCWPRAVLESSSHATGLDLGRWSLRDVHFCTKSKLKDRREGTPPGPKMNSISRE</sequence>
<dbReference type="EMBL" id="CP138584">
    <property type="protein sequence ID" value="WPH01236.1"/>
    <property type="molecule type" value="Genomic_DNA"/>
</dbReference>
<evidence type="ECO:0000313" key="2">
    <source>
        <dbReference type="EMBL" id="WPH01236.1"/>
    </source>
</evidence>
<dbReference type="Proteomes" id="UP001303373">
    <property type="component" value="Chromosome 5"/>
</dbReference>
<feature type="region of interest" description="Disordered" evidence="1">
    <location>
        <begin position="154"/>
        <end position="175"/>
    </location>
</feature>